<reference evidence="3" key="1">
    <citation type="submission" date="2012-07" db="EMBL/GenBank/DDBJ databases">
        <title>Genome of the Chinese tree shrew, a rising model animal genetically related to primates.</title>
        <authorList>
            <person name="Zhang G."/>
            <person name="Fan Y."/>
            <person name="Yao Y."/>
            <person name="Huang Z."/>
        </authorList>
    </citation>
    <scope>NUCLEOTIDE SEQUENCE [LARGE SCALE GENOMIC DNA]</scope>
</reference>
<organism evidence="2 3">
    <name type="scientific">Tupaia chinensis</name>
    <name type="common">Chinese tree shrew</name>
    <name type="synonym">Tupaia belangeri chinensis</name>
    <dbReference type="NCBI Taxonomy" id="246437"/>
    <lineage>
        <taxon>Eukaryota</taxon>
        <taxon>Metazoa</taxon>
        <taxon>Chordata</taxon>
        <taxon>Craniata</taxon>
        <taxon>Vertebrata</taxon>
        <taxon>Euteleostomi</taxon>
        <taxon>Mammalia</taxon>
        <taxon>Eutheria</taxon>
        <taxon>Euarchontoglires</taxon>
        <taxon>Scandentia</taxon>
        <taxon>Tupaiidae</taxon>
        <taxon>Tupaia</taxon>
    </lineage>
</organism>
<feature type="region of interest" description="Disordered" evidence="1">
    <location>
        <begin position="40"/>
        <end position="60"/>
    </location>
</feature>
<name>L9KVL2_TUPCH</name>
<dbReference type="EMBL" id="KB320699">
    <property type="protein sequence ID" value="ELW65227.1"/>
    <property type="molecule type" value="Genomic_DNA"/>
</dbReference>
<protein>
    <submittedName>
        <fullName evidence="2">Uncharacterized protein</fullName>
    </submittedName>
</protein>
<keyword evidence="3" id="KW-1185">Reference proteome</keyword>
<proteinExistence type="predicted"/>
<sequence>MDRDLEGWKLLHNRWGPGRTGRMGRRGVCVGSLHASERPNWKQLSAEEEGTEGPVVTGHNQCGKCFLPPNGLGGGSRADETFLKN</sequence>
<gene>
    <name evidence="2" type="ORF">TREES_T100009762</name>
</gene>
<dbReference type="InParanoid" id="L9KVL2"/>
<evidence type="ECO:0000256" key="1">
    <source>
        <dbReference type="SAM" id="MobiDB-lite"/>
    </source>
</evidence>
<evidence type="ECO:0000313" key="3">
    <source>
        <dbReference type="Proteomes" id="UP000011518"/>
    </source>
</evidence>
<evidence type="ECO:0000313" key="2">
    <source>
        <dbReference type="EMBL" id="ELW65227.1"/>
    </source>
</evidence>
<dbReference type="Proteomes" id="UP000011518">
    <property type="component" value="Unassembled WGS sequence"/>
</dbReference>
<dbReference type="AlphaFoldDB" id="L9KVL2"/>
<accession>L9KVL2</accession>
<reference evidence="3" key="2">
    <citation type="journal article" date="2013" name="Nat. Commun.">
        <title>Genome of the Chinese tree shrew.</title>
        <authorList>
            <person name="Fan Y."/>
            <person name="Huang Z.Y."/>
            <person name="Cao C.C."/>
            <person name="Chen C.S."/>
            <person name="Chen Y.X."/>
            <person name="Fan D.D."/>
            <person name="He J."/>
            <person name="Hou H.L."/>
            <person name="Hu L."/>
            <person name="Hu X.T."/>
            <person name="Jiang X.T."/>
            <person name="Lai R."/>
            <person name="Lang Y.S."/>
            <person name="Liang B."/>
            <person name="Liao S.G."/>
            <person name="Mu D."/>
            <person name="Ma Y.Y."/>
            <person name="Niu Y.Y."/>
            <person name="Sun X.Q."/>
            <person name="Xia J.Q."/>
            <person name="Xiao J."/>
            <person name="Xiong Z.Q."/>
            <person name="Xu L."/>
            <person name="Yang L."/>
            <person name="Zhang Y."/>
            <person name="Zhao W."/>
            <person name="Zhao X.D."/>
            <person name="Zheng Y.T."/>
            <person name="Zhou J.M."/>
            <person name="Zhu Y.B."/>
            <person name="Zhang G.J."/>
            <person name="Wang J."/>
            <person name="Yao Y.G."/>
        </authorList>
    </citation>
    <scope>NUCLEOTIDE SEQUENCE [LARGE SCALE GENOMIC DNA]</scope>
</reference>